<dbReference type="SUPFAM" id="SSF52172">
    <property type="entry name" value="CheY-like"/>
    <property type="match status" value="1"/>
</dbReference>
<evidence type="ECO:0000256" key="7">
    <source>
        <dbReference type="PROSITE-ProRule" id="PRU01091"/>
    </source>
</evidence>
<feature type="DNA-binding region" description="OmpR/PhoB-type" evidence="7">
    <location>
        <begin position="115"/>
        <end position="220"/>
    </location>
</feature>
<protein>
    <submittedName>
        <fullName evidence="10">Response regulator transcription factor</fullName>
    </submittedName>
</protein>
<dbReference type="SUPFAM" id="SSF46894">
    <property type="entry name" value="C-terminal effector domain of the bipartite response regulators"/>
    <property type="match status" value="1"/>
</dbReference>
<dbReference type="PANTHER" id="PTHR48111:SF1">
    <property type="entry name" value="TWO-COMPONENT RESPONSE REGULATOR ORR33"/>
    <property type="match status" value="1"/>
</dbReference>
<evidence type="ECO:0000256" key="1">
    <source>
        <dbReference type="ARBA" id="ARBA00022553"/>
    </source>
</evidence>
<evidence type="ECO:0000313" key="10">
    <source>
        <dbReference type="EMBL" id="TKB55020.1"/>
    </source>
</evidence>
<dbReference type="CDD" id="cd00383">
    <property type="entry name" value="trans_reg_C"/>
    <property type="match status" value="1"/>
</dbReference>
<name>A0A4U1BQQ3_9GAMM</name>
<evidence type="ECO:0000259" key="9">
    <source>
        <dbReference type="PROSITE" id="PS51755"/>
    </source>
</evidence>
<dbReference type="EMBL" id="SWCJ01000006">
    <property type="protein sequence ID" value="TKB55020.1"/>
    <property type="molecule type" value="Genomic_DNA"/>
</dbReference>
<dbReference type="InterPro" id="IPR001789">
    <property type="entry name" value="Sig_transdc_resp-reg_receiver"/>
</dbReference>
<dbReference type="GO" id="GO:0000156">
    <property type="term" value="F:phosphorelay response regulator activity"/>
    <property type="evidence" value="ECO:0007669"/>
    <property type="project" value="TreeGrafter"/>
</dbReference>
<feature type="domain" description="Response regulatory" evidence="8">
    <location>
        <begin position="5"/>
        <end position="118"/>
    </location>
</feature>
<keyword evidence="2" id="KW-0902">Two-component regulatory system</keyword>
<dbReference type="PROSITE" id="PS51755">
    <property type="entry name" value="OMPR_PHOB"/>
    <property type="match status" value="1"/>
</dbReference>
<dbReference type="GO" id="GO:0005829">
    <property type="term" value="C:cytosol"/>
    <property type="evidence" value="ECO:0007669"/>
    <property type="project" value="TreeGrafter"/>
</dbReference>
<evidence type="ECO:0000256" key="5">
    <source>
        <dbReference type="ARBA" id="ARBA00023163"/>
    </source>
</evidence>
<dbReference type="AlphaFoldDB" id="A0A4U1BQQ3"/>
<dbReference type="Pfam" id="PF00486">
    <property type="entry name" value="Trans_reg_C"/>
    <property type="match status" value="1"/>
</dbReference>
<sequence>MTKGNILLVEDDQEIARLVAMYLEAEGFNVAVIDNGTEALAAIQLQNPDLVVLDLMLPGLSGIEVCKRARKFYTGAIMVLTACDDDVSEVSLLKLGADDFMGKPLRPHVLTARIDALLRRHRPMPKSQFEVCRHSQRVQFRGQPLTLTESEYQMLTLLIENIGDVVSRTQCCRSLRGIDYDLCDRSIDMRISALRKKLGDNRAPYQTIITVRNQGYKLINADT</sequence>
<dbReference type="FunFam" id="3.40.50.2300:FF:000001">
    <property type="entry name" value="DNA-binding response regulator PhoB"/>
    <property type="match status" value="1"/>
</dbReference>
<dbReference type="OrthoDB" id="9802426at2"/>
<evidence type="ECO:0000256" key="3">
    <source>
        <dbReference type="ARBA" id="ARBA00023015"/>
    </source>
</evidence>
<evidence type="ECO:0000256" key="2">
    <source>
        <dbReference type="ARBA" id="ARBA00023012"/>
    </source>
</evidence>
<evidence type="ECO:0000256" key="6">
    <source>
        <dbReference type="PROSITE-ProRule" id="PRU00169"/>
    </source>
</evidence>
<dbReference type="PROSITE" id="PS50110">
    <property type="entry name" value="RESPONSE_REGULATORY"/>
    <property type="match status" value="1"/>
</dbReference>
<gene>
    <name evidence="10" type="ORF">FCL42_10685</name>
</gene>
<reference evidence="10 11" key="1">
    <citation type="submission" date="2019-04" db="EMBL/GenBank/DDBJ databases">
        <authorList>
            <person name="Hwang J.C."/>
        </authorList>
    </citation>
    <scope>NUCLEOTIDE SEQUENCE [LARGE SCALE GENOMIC DNA]</scope>
    <source>
        <strain evidence="10 11">IMCC35002</strain>
    </source>
</reference>
<dbReference type="Gene3D" id="3.40.50.2300">
    <property type="match status" value="1"/>
</dbReference>
<dbReference type="GO" id="GO:0032993">
    <property type="term" value="C:protein-DNA complex"/>
    <property type="evidence" value="ECO:0007669"/>
    <property type="project" value="TreeGrafter"/>
</dbReference>
<keyword evidence="3" id="KW-0805">Transcription regulation</keyword>
<dbReference type="PANTHER" id="PTHR48111">
    <property type="entry name" value="REGULATOR OF RPOS"/>
    <property type="match status" value="1"/>
</dbReference>
<comment type="caution">
    <text evidence="10">The sequence shown here is derived from an EMBL/GenBank/DDBJ whole genome shotgun (WGS) entry which is preliminary data.</text>
</comment>
<evidence type="ECO:0000313" key="11">
    <source>
        <dbReference type="Proteomes" id="UP000305675"/>
    </source>
</evidence>
<dbReference type="InterPro" id="IPR039420">
    <property type="entry name" value="WalR-like"/>
</dbReference>
<dbReference type="GO" id="GO:0000976">
    <property type="term" value="F:transcription cis-regulatory region binding"/>
    <property type="evidence" value="ECO:0007669"/>
    <property type="project" value="TreeGrafter"/>
</dbReference>
<proteinExistence type="predicted"/>
<feature type="domain" description="OmpR/PhoB-type" evidence="9">
    <location>
        <begin position="115"/>
        <end position="220"/>
    </location>
</feature>
<dbReference type="Pfam" id="PF00072">
    <property type="entry name" value="Response_reg"/>
    <property type="match status" value="1"/>
</dbReference>
<dbReference type="InterPro" id="IPR001867">
    <property type="entry name" value="OmpR/PhoB-type_DNA-bd"/>
</dbReference>
<dbReference type="RefSeq" id="WP_136863406.1">
    <property type="nucleotide sequence ID" value="NZ_SWCJ01000006.1"/>
</dbReference>
<accession>A0A4U1BQQ3</accession>
<dbReference type="InterPro" id="IPR016032">
    <property type="entry name" value="Sig_transdc_resp-reg_C-effctor"/>
</dbReference>
<feature type="modified residue" description="4-aspartylphosphate" evidence="6">
    <location>
        <position position="54"/>
    </location>
</feature>
<dbReference type="InterPro" id="IPR036388">
    <property type="entry name" value="WH-like_DNA-bd_sf"/>
</dbReference>
<dbReference type="SMART" id="SM00448">
    <property type="entry name" value="REC"/>
    <property type="match status" value="1"/>
</dbReference>
<dbReference type="Proteomes" id="UP000305675">
    <property type="component" value="Unassembled WGS sequence"/>
</dbReference>
<dbReference type="SMART" id="SM00862">
    <property type="entry name" value="Trans_reg_C"/>
    <property type="match status" value="1"/>
</dbReference>
<keyword evidence="4 7" id="KW-0238">DNA-binding</keyword>
<evidence type="ECO:0000256" key="4">
    <source>
        <dbReference type="ARBA" id="ARBA00023125"/>
    </source>
</evidence>
<keyword evidence="5" id="KW-0804">Transcription</keyword>
<evidence type="ECO:0000259" key="8">
    <source>
        <dbReference type="PROSITE" id="PS50110"/>
    </source>
</evidence>
<dbReference type="InterPro" id="IPR011006">
    <property type="entry name" value="CheY-like_superfamily"/>
</dbReference>
<keyword evidence="11" id="KW-1185">Reference proteome</keyword>
<keyword evidence="1 6" id="KW-0597">Phosphoprotein</keyword>
<dbReference type="GO" id="GO:0006355">
    <property type="term" value="P:regulation of DNA-templated transcription"/>
    <property type="evidence" value="ECO:0007669"/>
    <property type="project" value="InterPro"/>
</dbReference>
<dbReference type="Gene3D" id="1.10.10.10">
    <property type="entry name" value="Winged helix-like DNA-binding domain superfamily/Winged helix DNA-binding domain"/>
    <property type="match status" value="1"/>
</dbReference>
<organism evidence="10 11">
    <name type="scientific">Ferrimonas aestuarii</name>
    <dbReference type="NCBI Taxonomy" id="2569539"/>
    <lineage>
        <taxon>Bacteria</taxon>
        <taxon>Pseudomonadati</taxon>
        <taxon>Pseudomonadota</taxon>
        <taxon>Gammaproteobacteria</taxon>
        <taxon>Alteromonadales</taxon>
        <taxon>Ferrimonadaceae</taxon>
        <taxon>Ferrimonas</taxon>
    </lineage>
</organism>